<keyword evidence="2" id="KW-1185">Reference proteome</keyword>
<organism evidence="1 2">
    <name type="scientific">Dermacentor silvarum</name>
    <name type="common">Tick</name>
    <dbReference type="NCBI Taxonomy" id="543639"/>
    <lineage>
        <taxon>Eukaryota</taxon>
        <taxon>Metazoa</taxon>
        <taxon>Ecdysozoa</taxon>
        <taxon>Arthropoda</taxon>
        <taxon>Chelicerata</taxon>
        <taxon>Arachnida</taxon>
        <taxon>Acari</taxon>
        <taxon>Parasitiformes</taxon>
        <taxon>Ixodida</taxon>
        <taxon>Ixodoidea</taxon>
        <taxon>Ixodidae</taxon>
        <taxon>Rhipicephalinae</taxon>
        <taxon>Dermacentor</taxon>
    </lineage>
</organism>
<reference evidence="1" key="1">
    <citation type="submission" date="2020-05" db="EMBL/GenBank/DDBJ databases">
        <title>Large-scale comparative analyses of tick genomes elucidate their genetic diversity and vector capacities.</title>
        <authorList>
            <person name="Jia N."/>
            <person name="Wang J."/>
            <person name="Shi W."/>
            <person name="Du L."/>
            <person name="Sun Y."/>
            <person name="Zhan W."/>
            <person name="Jiang J."/>
            <person name="Wang Q."/>
            <person name="Zhang B."/>
            <person name="Ji P."/>
            <person name="Sakyi L.B."/>
            <person name="Cui X."/>
            <person name="Yuan T."/>
            <person name="Jiang B."/>
            <person name="Yang W."/>
            <person name="Lam T.T.-Y."/>
            <person name="Chang Q."/>
            <person name="Ding S."/>
            <person name="Wang X."/>
            <person name="Zhu J."/>
            <person name="Ruan X."/>
            <person name="Zhao L."/>
            <person name="Wei J."/>
            <person name="Que T."/>
            <person name="Du C."/>
            <person name="Cheng J."/>
            <person name="Dai P."/>
            <person name="Han X."/>
            <person name="Huang E."/>
            <person name="Gao Y."/>
            <person name="Liu J."/>
            <person name="Shao H."/>
            <person name="Ye R."/>
            <person name="Li L."/>
            <person name="Wei W."/>
            <person name="Wang X."/>
            <person name="Wang C."/>
            <person name="Yang T."/>
            <person name="Huo Q."/>
            <person name="Li W."/>
            <person name="Guo W."/>
            <person name="Chen H."/>
            <person name="Zhou L."/>
            <person name="Ni X."/>
            <person name="Tian J."/>
            <person name="Zhou Y."/>
            <person name="Sheng Y."/>
            <person name="Liu T."/>
            <person name="Pan Y."/>
            <person name="Xia L."/>
            <person name="Li J."/>
            <person name="Zhao F."/>
            <person name="Cao W."/>
        </authorList>
    </citation>
    <scope>NUCLEOTIDE SEQUENCE</scope>
    <source>
        <strain evidence="1">Dsil-2018</strain>
    </source>
</reference>
<evidence type="ECO:0000313" key="1">
    <source>
        <dbReference type="EMBL" id="KAH7933177.1"/>
    </source>
</evidence>
<protein>
    <submittedName>
        <fullName evidence="1">Uncharacterized protein</fullName>
    </submittedName>
</protein>
<dbReference type="Proteomes" id="UP000821865">
    <property type="component" value="Chromosome 9"/>
</dbReference>
<accession>A0ACB8C2W3</accession>
<comment type="caution">
    <text evidence="1">The sequence shown here is derived from an EMBL/GenBank/DDBJ whole genome shotgun (WGS) entry which is preliminary data.</text>
</comment>
<gene>
    <name evidence="1" type="ORF">HPB49_009981</name>
</gene>
<evidence type="ECO:0000313" key="2">
    <source>
        <dbReference type="Proteomes" id="UP000821865"/>
    </source>
</evidence>
<dbReference type="EMBL" id="CM023478">
    <property type="protein sequence ID" value="KAH7933177.1"/>
    <property type="molecule type" value="Genomic_DNA"/>
</dbReference>
<proteinExistence type="predicted"/>
<sequence>MQRFWTTMASLERNRWLVWSLEALIVLMILIYLYVFIIWWEKHHPRPPLGILRGELLKDFDRYSPDDNDTEKVLEEVFGADVKPTMQCVTPGCKWLRKQTSDYWHSKPAPCADFYGHVCSGRGPLYHRASEDLMVAVVKHALGNSTRCHAREDSEASEHIRMLRHCVKGDRGASEFAFSCDFSKLGVNFSRPCPTDYPVIPHALSELVFKEDSDITAEESVRELGLSITLKHKETGTPKGITESRKEAICRWLADSARCHLSGKFRVTGDIVTNYQSLWNELYFAPLFEAKEESALWELHGGGKSARKRACAHIHEGLFRAQSIKMATAVLDKMMGDVQETIWKVLDTVQHMLSQRVPYWLSRHEEDELLRYQVRRRPAYMAELQAVDVELAGLSEPSASDLGTSVFSWKEGNDQHLAYVTECFRSVHNATLDVDGNATLLKELIYESALLGPLFDVYRKAIFETFDAEVYLHDRYDNWQLFFVFWAMTHCGDPQQADLVNAVLRNSKRTPPPPKASTGISAPASRMQQISMALARLERNRPLVWSLLSLMVVLALTNIYLFIHWWEKRHPKPPLGILRGELLKDFERYSPDDNHTEKVLEEVLGPDVEPTVQCVTPGCKWLNQQTSGNGHWRPAPCADFYGHVCNGRRALYYRASKKLMVAVVKHALSYSKRRHAREDSEASEHVRMLRHCVKGDLGASDFAFGW</sequence>
<name>A0ACB8C2W3_DERSI</name>